<accession>A0ABR3PUW1</accession>
<name>A0ABR3PUW1_9TREE</name>
<dbReference type="RefSeq" id="XP_069206183.1">
    <property type="nucleotide sequence ID" value="XM_069356342.1"/>
</dbReference>
<sequence length="170" mass="19474">MDPRIIRLRQILVRDLERNFPNPTPQMWALLDEDYLAARLKYFTVRNAIESVRRGGTTTDWNGRKEEIVVNLKEEHRRLNLLSRIGHFRVPEPYVLVEGGVCVIWNYRARNSAAAHVFLRLLTPAIPSDLWDRNPRLVVCPATLRPRWESGRPALVPPAASSSSSAGKKN</sequence>
<evidence type="ECO:0000313" key="3">
    <source>
        <dbReference type="Proteomes" id="UP001565368"/>
    </source>
</evidence>
<protein>
    <submittedName>
        <fullName evidence="2">Uncharacterized protein</fullName>
    </submittedName>
</protein>
<feature type="compositionally biased region" description="Low complexity" evidence="1">
    <location>
        <begin position="159"/>
        <end position="170"/>
    </location>
</feature>
<organism evidence="2 3">
    <name type="scientific">Vanrija albida</name>
    <dbReference type="NCBI Taxonomy" id="181172"/>
    <lineage>
        <taxon>Eukaryota</taxon>
        <taxon>Fungi</taxon>
        <taxon>Dikarya</taxon>
        <taxon>Basidiomycota</taxon>
        <taxon>Agaricomycotina</taxon>
        <taxon>Tremellomycetes</taxon>
        <taxon>Trichosporonales</taxon>
        <taxon>Trichosporonaceae</taxon>
        <taxon>Vanrija</taxon>
    </lineage>
</organism>
<feature type="region of interest" description="Disordered" evidence="1">
    <location>
        <begin position="151"/>
        <end position="170"/>
    </location>
</feature>
<proteinExistence type="predicted"/>
<dbReference type="GeneID" id="95988973"/>
<gene>
    <name evidence="2" type="ORF">Q8F55_007930</name>
</gene>
<dbReference type="Proteomes" id="UP001565368">
    <property type="component" value="Unassembled WGS sequence"/>
</dbReference>
<evidence type="ECO:0000313" key="2">
    <source>
        <dbReference type="EMBL" id="KAL1406239.1"/>
    </source>
</evidence>
<dbReference type="EMBL" id="JBBXJM010000006">
    <property type="protein sequence ID" value="KAL1406239.1"/>
    <property type="molecule type" value="Genomic_DNA"/>
</dbReference>
<reference evidence="2 3" key="1">
    <citation type="submission" date="2023-08" db="EMBL/GenBank/DDBJ databases">
        <title>Annotated Genome Sequence of Vanrija albida AlHP1.</title>
        <authorList>
            <person name="Herzog R."/>
        </authorList>
    </citation>
    <scope>NUCLEOTIDE SEQUENCE [LARGE SCALE GENOMIC DNA]</scope>
    <source>
        <strain evidence="2 3">AlHP1</strain>
    </source>
</reference>
<keyword evidence="3" id="KW-1185">Reference proteome</keyword>
<evidence type="ECO:0000256" key="1">
    <source>
        <dbReference type="SAM" id="MobiDB-lite"/>
    </source>
</evidence>
<comment type="caution">
    <text evidence="2">The sequence shown here is derived from an EMBL/GenBank/DDBJ whole genome shotgun (WGS) entry which is preliminary data.</text>
</comment>